<keyword evidence="4" id="KW-1185">Reference proteome</keyword>
<evidence type="ECO:0008006" key="5">
    <source>
        <dbReference type="Google" id="ProtNLM"/>
    </source>
</evidence>
<dbReference type="SUPFAM" id="SSF53756">
    <property type="entry name" value="UDP-Glycosyltransferase/glycogen phosphorylase"/>
    <property type="match status" value="1"/>
</dbReference>
<dbReference type="Pfam" id="PF00201">
    <property type="entry name" value="UDPGT"/>
    <property type="match status" value="1"/>
</dbReference>
<evidence type="ECO:0000313" key="3">
    <source>
        <dbReference type="EMBL" id="OCF60701.1"/>
    </source>
</evidence>
<dbReference type="Gene3D" id="3.40.50.2000">
    <property type="entry name" value="Glycogen Phosphorylase B"/>
    <property type="match status" value="1"/>
</dbReference>
<comment type="similarity">
    <text evidence="1">Belongs to the UDP-glycosyltransferase family.</text>
</comment>
<evidence type="ECO:0000256" key="1">
    <source>
        <dbReference type="ARBA" id="ARBA00009995"/>
    </source>
</evidence>
<dbReference type="AlphaFoldDB" id="A0A1B9IYU2"/>
<evidence type="ECO:0000313" key="4">
    <source>
        <dbReference type="Proteomes" id="UP000092583"/>
    </source>
</evidence>
<reference evidence="3 4" key="1">
    <citation type="submission" date="2013-07" db="EMBL/GenBank/DDBJ databases">
        <title>The Genome Sequence of Kwoniella mangroviensis CBS10435.</title>
        <authorList>
            <consortium name="The Broad Institute Genome Sequencing Platform"/>
            <person name="Cuomo C."/>
            <person name="Litvintseva A."/>
            <person name="Chen Y."/>
            <person name="Heitman J."/>
            <person name="Sun S."/>
            <person name="Springer D."/>
            <person name="Dromer F."/>
            <person name="Young S.K."/>
            <person name="Zeng Q."/>
            <person name="Gargeya S."/>
            <person name="Fitzgerald M."/>
            <person name="Abouelleil A."/>
            <person name="Alvarado L."/>
            <person name="Berlin A.M."/>
            <person name="Chapman S.B."/>
            <person name="Dewar J."/>
            <person name="Goldberg J."/>
            <person name="Griggs A."/>
            <person name="Gujja S."/>
            <person name="Hansen M."/>
            <person name="Howarth C."/>
            <person name="Imamovic A."/>
            <person name="Larimer J."/>
            <person name="McCowan C."/>
            <person name="Murphy C."/>
            <person name="Pearson M."/>
            <person name="Priest M."/>
            <person name="Roberts A."/>
            <person name="Saif S."/>
            <person name="Shea T."/>
            <person name="Sykes S."/>
            <person name="Wortman J."/>
            <person name="Nusbaum C."/>
            <person name="Birren B."/>
        </authorList>
    </citation>
    <scope>NUCLEOTIDE SEQUENCE [LARGE SCALE GENOMIC DNA]</scope>
    <source>
        <strain evidence="3 4">CBS 10435</strain>
    </source>
</reference>
<gene>
    <name evidence="3" type="ORF">L486_00339</name>
</gene>
<dbReference type="PANTHER" id="PTHR48047:SF8">
    <property type="entry name" value="FLAVONOL 3-O-GLUCOSYLTRANSFERASE UGT89B1"/>
    <property type="match status" value="1"/>
</dbReference>
<protein>
    <recommendedName>
        <fullName evidence="5">UDP-Glycosyltransferase/glycogen phosphorylase</fullName>
    </recommendedName>
</protein>
<keyword evidence="2" id="KW-0808">Transferase</keyword>
<dbReference type="GO" id="GO:0035251">
    <property type="term" value="F:UDP-glucosyltransferase activity"/>
    <property type="evidence" value="ECO:0007669"/>
    <property type="project" value="TreeGrafter"/>
</dbReference>
<evidence type="ECO:0000256" key="2">
    <source>
        <dbReference type="ARBA" id="ARBA00022679"/>
    </source>
</evidence>
<accession>A0A1B9IYU2</accession>
<proteinExistence type="inferred from homology"/>
<sequence>MIPQLLLRNPQALVTIIVPIAHSIRMEGDKRIIIIHYGEEDEVRKQFAVTGMEELSKFMEMLQDAVINLYPKKLKCQPIYDPLLKRDITLHPIPPTLAFLDISVACTRGVVVCHEYNQELGYKTKLVILFPLGSEHVSWFVHLILNAAPEDRDRIYDERLGENKDYIELPGYPPFYVWEGQLTQPDDFIQILHPVYGSLSYIEAMVHARPGYLGKVYQEEMRKEGHKVLFTGPLLPKQLDDGSQFPDDGGVKRFLDRVLTEKGKNSVFRYTHVPSKPHQLSILLDVLIGLDIRFILAQGVAPVELQLLAKQKILTKDYDDKAMLIPWANQFAVLSHEATGWFLNHGGSNSTMKGLKTEAPIVTAHNPHNVISGTNEAIEKEFKDVFGQLDSEEFGLNIRKDIQRVGNEVDDDEITREGWKELIKM</sequence>
<reference evidence="4" key="2">
    <citation type="submission" date="2013-12" db="EMBL/GenBank/DDBJ databases">
        <title>Evolution of pathogenesis and genome organization in the Tremellales.</title>
        <authorList>
            <person name="Cuomo C."/>
            <person name="Litvintseva A."/>
            <person name="Heitman J."/>
            <person name="Chen Y."/>
            <person name="Sun S."/>
            <person name="Springer D."/>
            <person name="Dromer F."/>
            <person name="Young S."/>
            <person name="Zeng Q."/>
            <person name="Chapman S."/>
            <person name="Gujja S."/>
            <person name="Saif S."/>
            <person name="Birren B."/>
        </authorList>
    </citation>
    <scope>NUCLEOTIDE SEQUENCE [LARGE SCALE GENOMIC DNA]</scope>
    <source>
        <strain evidence="4">CBS 10435</strain>
    </source>
</reference>
<organism evidence="3 4">
    <name type="scientific">Kwoniella mangroviensis CBS 10435</name>
    <dbReference type="NCBI Taxonomy" id="1331196"/>
    <lineage>
        <taxon>Eukaryota</taxon>
        <taxon>Fungi</taxon>
        <taxon>Dikarya</taxon>
        <taxon>Basidiomycota</taxon>
        <taxon>Agaricomycotina</taxon>
        <taxon>Tremellomycetes</taxon>
        <taxon>Tremellales</taxon>
        <taxon>Cryptococcaceae</taxon>
        <taxon>Kwoniella</taxon>
    </lineage>
</organism>
<dbReference type="EMBL" id="KI669459">
    <property type="protein sequence ID" value="OCF60701.1"/>
    <property type="molecule type" value="Genomic_DNA"/>
</dbReference>
<name>A0A1B9IYU2_9TREE</name>
<dbReference type="InterPro" id="IPR002213">
    <property type="entry name" value="UDP_glucos_trans"/>
</dbReference>
<dbReference type="OrthoDB" id="5835829at2759"/>
<dbReference type="PANTHER" id="PTHR48047">
    <property type="entry name" value="GLYCOSYLTRANSFERASE"/>
    <property type="match status" value="1"/>
</dbReference>
<dbReference type="Proteomes" id="UP000092583">
    <property type="component" value="Unassembled WGS sequence"/>
</dbReference>